<name>A0A7S4FSL8_9EUGL</name>
<accession>A0A7S4FSL8</accession>
<protein>
    <submittedName>
        <fullName evidence="1">Uncharacterized protein</fullName>
    </submittedName>
</protein>
<dbReference type="AlphaFoldDB" id="A0A7S4FSL8"/>
<sequence>MPVSAEVIPRSTPLHNILGLLPQDHHKTARNLSAKMCGMAARQQQFCGMHHSPGLSSLSTPHNMPRTVPSRTISDKINEYLSRAKEPCGRLHRAAPLGEWAQCGWPQNLSCTPINALTITNTGPPTGTVFFSAAALPRNMHRPRSKILYNPQNIFCMGCLFHVPFNFA</sequence>
<proteinExistence type="predicted"/>
<organism evidence="1">
    <name type="scientific">Eutreptiella gymnastica</name>
    <dbReference type="NCBI Taxonomy" id="73025"/>
    <lineage>
        <taxon>Eukaryota</taxon>
        <taxon>Discoba</taxon>
        <taxon>Euglenozoa</taxon>
        <taxon>Euglenida</taxon>
        <taxon>Spirocuta</taxon>
        <taxon>Euglenophyceae</taxon>
        <taxon>Eutreptiales</taxon>
        <taxon>Eutreptiaceae</taxon>
        <taxon>Eutreptiella</taxon>
    </lineage>
</organism>
<reference evidence="1" key="1">
    <citation type="submission" date="2021-01" db="EMBL/GenBank/DDBJ databases">
        <authorList>
            <person name="Corre E."/>
            <person name="Pelletier E."/>
            <person name="Niang G."/>
            <person name="Scheremetjew M."/>
            <person name="Finn R."/>
            <person name="Kale V."/>
            <person name="Holt S."/>
            <person name="Cochrane G."/>
            <person name="Meng A."/>
            <person name="Brown T."/>
            <person name="Cohen L."/>
        </authorList>
    </citation>
    <scope>NUCLEOTIDE SEQUENCE</scope>
    <source>
        <strain evidence="1">CCMP1594</strain>
    </source>
</reference>
<dbReference type="EMBL" id="HBJA01069617">
    <property type="protein sequence ID" value="CAE0813329.1"/>
    <property type="molecule type" value="Transcribed_RNA"/>
</dbReference>
<gene>
    <name evidence="1" type="ORF">EGYM00163_LOCUS24480</name>
</gene>
<evidence type="ECO:0000313" key="1">
    <source>
        <dbReference type="EMBL" id="CAE0813329.1"/>
    </source>
</evidence>